<dbReference type="PANTHER" id="PTHR43742:SF9">
    <property type="entry name" value="TETRATHIONATE REDUCTASE SUBUNIT A"/>
    <property type="match status" value="1"/>
</dbReference>
<dbReference type="InterPro" id="IPR006657">
    <property type="entry name" value="MoPterin_dinucl-bd_dom"/>
</dbReference>
<keyword evidence="4" id="KW-0479">Metal-binding</keyword>
<evidence type="ECO:0000256" key="7">
    <source>
        <dbReference type="ARBA" id="ARBA00023004"/>
    </source>
</evidence>
<dbReference type="GO" id="GO:0043546">
    <property type="term" value="F:molybdopterin cofactor binding"/>
    <property type="evidence" value="ECO:0007669"/>
    <property type="project" value="InterPro"/>
</dbReference>
<comment type="caution">
    <text evidence="10">The sequence shown here is derived from an EMBL/GenBank/DDBJ whole genome shotgun (WGS) entry which is preliminary data.</text>
</comment>
<dbReference type="GO" id="GO:0046872">
    <property type="term" value="F:metal ion binding"/>
    <property type="evidence" value="ECO:0007669"/>
    <property type="project" value="UniProtKB-KW"/>
</dbReference>
<evidence type="ECO:0000256" key="5">
    <source>
        <dbReference type="ARBA" id="ARBA00022729"/>
    </source>
</evidence>
<dbReference type="Gene3D" id="3.40.50.740">
    <property type="match status" value="1"/>
</dbReference>
<dbReference type="EMBL" id="JACQWF010000193">
    <property type="protein sequence ID" value="MBI4595574.1"/>
    <property type="molecule type" value="Genomic_DNA"/>
</dbReference>
<evidence type="ECO:0000256" key="8">
    <source>
        <dbReference type="ARBA" id="ARBA00023014"/>
    </source>
</evidence>
<name>A0A933LQD1_UNCTE</name>
<reference evidence="10" key="1">
    <citation type="submission" date="2020-07" db="EMBL/GenBank/DDBJ databases">
        <title>Huge and variable diversity of episymbiotic CPR bacteria and DPANN archaea in groundwater ecosystems.</title>
        <authorList>
            <person name="He C.Y."/>
            <person name="Keren R."/>
            <person name="Whittaker M."/>
            <person name="Farag I.F."/>
            <person name="Doudna J."/>
            <person name="Cate J.H.D."/>
            <person name="Banfield J.F."/>
        </authorList>
    </citation>
    <scope>NUCLEOTIDE SEQUENCE</scope>
    <source>
        <strain evidence="10">NC_groundwater_1482_Ag_S-0.65um_47_24</strain>
    </source>
</reference>
<dbReference type="SUPFAM" id="SSF50692">
    <property type="entry name" value="ADC-like"/>
    <property type="match status" value="1"/>
</dbReference>
<dbReference type="GO" id="GO:0051539">
    <property type="term" value="F:4 iron, 4 sulfur cluster binding"/>
    <property type="evidence" value="ECO:0007669"/>
    <property type="project" value="UniProtKB-KW"/>
</dbReference>
<feature type="domain" description="4Fe-4S Mo/W bis-MGD-type" evidence="9">
    <location>
        <begin position="45"/>
        <end position="101"/>
    </location>
</feature>
<dbReference type="PROSITE" id="PS51669">
    <property type="entry name" value="4FE4S_MOW_BIS_MGD"/>
    <property type="match status" value="1"/>
</dbReference>
<dbReference type="InterPro" id="IPR006311">
    <property type="entry name" value="TAT_signal"/>
</dbReference>
<dbReference type="Gene3D" id="2.40.40.20">
    <property type="match status" value="1"/>
</dbReference>
<dbReference type="Gene3D" id="3.30.2070.10">
    <property type="entry name" value="Formate dehydrogenase/DMSO reductase"/>
    <property type="match status" value="1"/>
</dbReference>
<evidence type="ECO:0000256" key="4">
    <source>
        <dbReference type="ARBA" id="ARBA00022723"/>
    </source>
</evidence>
<keyword evidence="2" id="KW-0004">4Fe-4S</keyword>
<keyword evidence="6" id="KW-0560">Oxidoreductase</keyword>
<keyword evidence="7" id="KW-0408">Iron</keyword>
<keyword evidence="8" id="KW-0411">Iron-sulfur</keyword>
<protein>
    <submittedName>
        <fullName evidence="10">Molybdopterin-dependent oxidoreductase</fullName>
    </submittedName>
</protein>
<dbReference type="GO" id="GO:0016491">
    <property type="term" value="F:oxidoreductase activity"/>
    <property type="evidence" value="ECO:0007669"/>
    <property type="project" value="UniProtKB-KW"/>
</dbReference>
<evidence type="ECO:0000256" key="6">
    <source>
        <dbReference type="ARBA" id="ARBA00023002"/>
    </source>
</evidence>
<keyword evidence="5" id="KW-0732">Signal</keyword>
<evidence type="ECO:0000256" key="3">
    <source>
        <dbReference type="ARBA" id="ARBA00022505"/>
    </source>
</evidence>
<dbReference type="InterPro" id="IPR050612">
    <property type="entry name" value="Prok_Mopterin_Oxidored"/>
</dbReference>
<gene>
    <name evidence="10" type="ORF">HY730_04255</name>
</gene>
<keyword evidence="3" id="KW-0500">Molybdenum</keyword>
<dbReference type="Gene3D" id="3.40.228.10">
    <property type="entry name" value="Dimethylsulfoxide Reductase, domain 2"/>
    <property type="match status" value="1"/>
</dbReference>
<dbReference type="PROSITE" id="PS51318">
    <property type="entry name" value="TAT"/>
    <property type="match status" value="1"/>
</dbReference>
<dbReference type="Pfam" id="PF04879">
    <property type="entry name" value="Molybdop_Fe4S4"/>
    <property type="match status" value="1"/>
</dbReference>
<dbReference type="SUPFAM" id="SSF53706">
    <property type="entry name" value="Formate dehydrogenase/DMSO reductase, domains 1-3"/>
    <property type="match status" value="1"/>
</dbReference>
<evidence type="ECO:0000313" key="11">
    <source>
        <dbReference type="Proteomes" id="UP000772181"/>
    </source>
</evidence>
<accession>A0A933LQD1</accession>
<dbReference type="AlphaFoldDB" id="A0A933LQD1"/>
<dbReference type="Pfam" id="PF01568">
    <property type="entry name" value="Molydop_binding"/>
    <property type="match status" value="1"/>
</dbReference>
<dbReference type="InterPro" id="IPR006963">
    <property type="entry name" value="Mopterin_OxRdtase_4Fe-4S_dom"/>
</dbReference>
<proteinExistence type="inferred from homology"/>
<organism evidence="10 11">
    <name type="scientific">Tectimicrobiota bacterium</name>
    <dbReference type="NCBI Taxonomy" id="2528274"/>
    <lineage>
        <taxon>Bacteria</taxon>
        <taxon>Pseudomonadati</taxon>
        <taxon>Nitrospinota/Tectimicrobiota group</taxon>
        <taxon>Candidatus Tectimicrobiota</taxon>
    </lineage>
</organism>
<dbReference type="SMART" id="SM00926">
    <property type="entry name" value="Molybdop_Fe4S4"/>
    <property type="match status" value="1"/>
</dbReference>
<dbReference type="InterPro" id="IPR006656">
    <property type="entry name" value="Mopterin_OxRdtase"/>
</dbReference>
<dbReference type="Proteomes" id="UP000772181">
    <property type="component" value="Unassembled WGS sequence"/>
</dbReference>
<evidence type="ECO:0000259" key="9">
    <source>
        <dbReference type="PROSITE" id="PS51669"/>
    </source>
</evidence>
<evidence type="ECO:0000256" key="1">
    <source>
        <dbReference type="ARBA" id="ARBA00010312"/>
    </source>
</evidence>
<sequence>MTIGRREFLKIMGGAAAGLALSQVPFTKLLAEQTAEKGNREVTPEVWAPSICTQCPAGCGILVRVVEGKAVKIEGNPLHPVNRGTLCPKGQAGVQLLYDPDRIQGPLKRSGERGSGQWQMITWEDAIREVADYLTKLRDTGEPHSFVLLSGQLNGLMITLLDRFCQSFGSPNHIRSNCYDGTKSVGYLTQGINKPFGYDLEKANYIISFGANMLESWWAPTTTQRIYGYLRQERAGKKAKFIQVDTRFSITASKADEWVPINPGTDGALALGMAYVIIREGLYNKEFVEKHTFGFEDWTDANGKGHLGFKNLVLIEYRPEEVSKITGISIDTIIRLAKDFASHTPSIALGERGSTMYSNGIHNRMAIHALNALVGSIEVPGGVVVPRVVPFQEWKQPVIDKIAERGLQRPGIDESRISKFPLANHSLPNLTENIINGRPYRANALFLYYTNPLFSTSKSLKFAQALEKTPLVVSFSPFMDESSSYADYILPDHTYLERWQEHSVSSVSGLPILGLGKPAVAPFHNTRDTGEVIMQLAQTIGGSVKESFPWKNYHEVLKESCEGVFKARRGTIFTEAAEEEQVKIFQERGWWVSDITTYEEFWAELNKKGGWWDPTYSFGEWGRIFKTPSQKYEFYSTLLFQKLQAGSQQGEGVKVEEREQELLLKELKIEARGDRIFLPHHEPVRFLGKETEFPFYLNNYRTVAQMLGRNANEPWLQEIAGLQVNAKWDSWVEINPKTAKALSIKSGDWVWIESAVGRAKTRARIFSGAMPNVINLPYGMGHRTYGRWAKNRGVNSNLLVGPDYNLAGLPSVFSTRVKIYKA</sequence>
<dbReference type="Pfam" id="PF00384">
    <property type="entry name" value="Molybdopterin"/>
    <property type="match status" value="1"/>
</dbReference>
<evidence type="ECO:0000313" key="10">
    <source>
        <dbReference type="EMBL" id="MBI4595574.1"/>
    </source>
</evidence>
<dbReference type="Gene3D" id="2.20.25.90">
    <property type="entry name" value="ADC-like domains"/>
    <property type="match status" value="1"/>
</dbReference>
<dbReference type="InterPro" id="IPR009010">
    <property type="entry name" value="Asp_de-COase-like_dom_sf"/>
</dbReference>
<evidence type="ECO:0000256" key="2">
    <source>
        <dbReference type="ARBA" id="ARBA00022485"/>
    </source>
</evidence>
<dbReference type="PANTHER" id="PTHR43742">
    <property type="entry name" value="TRIMETHYLAMINE-N-OXIDE REDUCTASE"/>
    <property type="match status" value="1"/>
</dbReference>
<comment type="similarity">
    <text evidence="1">Belongs to the prokaryotic molybdopterin-containing oxidoreductase family.</text>
</comment>